<dbReference type="EMBL" id="JARBHB010000006">
    <property type="protein sequence ID" value="KAJ8881220.1"/>
    <property type="molecule type" value="Genomic_DNA"/>
</dbReference>
<keyword evidence="3" id="KW-1185">Reference proteome</keyword>
<sequence>MTNKILKGSNYLAFTADMSQKGLASRLLFQQRDIFLHTGLAPGQTEREGKKKASTVTDDKNFDLRTGSRNSVKAEREREKQITGGAVIKWGLRITQQEIEEPNIAAEAKPRLANNKNRHRISETHVESGDTVAERLDCSPSTKANRVQSPAGSLRKWESCRTMLLVGGFSLGSPVFLRPCISALLHTHLTSPSSALNTSLLRAAQKFTTQLKLDHLAEIKFYWSVEIFGLSNAAVTGRTKDKTILTCVCPRPRCNEEFWAILFTVKRTHLKSTKCLCPNGLVVFLLVSDDFVDSIPTPFCPSFIFRPSNMAGPLPLQVRGEERWPFCAWVLVHLSPACARVLATSHTASADKFEVQQCPHALECSDELERLSCARDRRNWISLTFPMLARPCRRLMNQHTCTKWPHRYHRSSSRTAELQISSGGCQNKRWPPTAADWCQAWELKMDYGLAHAGGGCGNQKWPPTGDDSMWNDKAGRKKGKFKREKRKSNMAAIGKENRAGGFGVTSSKMPALAPGQDARFAGNEGVGMKSACSGEAEACLWKGQKGKLGTTSIRAAKRGRLYLAHVHKADGDSNPIGWIRIRWLFLASVVLAVTRLASRYRNTVVRVRSQAGSSWEEREIPYVRVCHTENFRLRCAGFPKRPFFSLRSLSIAIGCCLLGKALSYLTGPLKIRQHRHGSYVIRVQTVNTRQKVIQSVRIGKWSYSVFKYRMSPLKRGPVGHVCKGAKEGENTVKCDNKVPRTTPKVVKGTGEDMLRDHIDSYPTGPLSKDSSCITHESSWVGAADSGLHGKRRRNQSARSAKQCLGMGEAGTMRAAAWNESGSNEAPSLNGSSAMRDLNRYGITLKCRRGWIRQRFELNTIDNMAWPACVTTTFLAT</sequence>
<gene>
    <name evidence="2" type="ORF">PR048_017694</name>
</gene>
<name>A0ABQ9HA93_9NEOP</name>
<comment type="caution">
    <text evidence="2">The sequence shown here is derived from an EMBL/GenBank/DDBJ whole genome shotgun (WGS) entry which is preliminary data.</text>
</comment>
<evidence type="ECO:0000256" key="1">
    <source>
        <dbReference type="SAM" id="MobiDB-lite"/>
    </source>
</evidence>
<dbReference type="Proteomes" id="UP001159363">
    <property type="component" value="Chromosome 5"/>
</dbReference>
<accession>A0ABQ9HA93</accession>
<organism evidence="2 3">
    <name type="scientific">Dryococelus australis</name>
    <dbReference type="NCBI Taxonomy" id="614101"/>
    <lineage>
        <taxon>Eukaryota</taxon>
        <taxon>Metazoa</taxon>
        <taxon>Ecdysozoa</taxon>
        <taxon>Arthropoda</taxon>
        <taxon>Hexapoda</taxon>
        <taxon>Insecta</taxon>
        <taxon>Pterygota</taxon>
        <taxon>Neoptera</taxon>
        <taxon>Polyneoptera</taxon>
        <taxon>Phasmatodea</taxon>
        <taxon>Verophasmatodea</taxon>
        <taxon>Anareolatae</taxon>
        <taxon>Phasmatidae</taxon>
        <taxon>Eurycanthinae</taxon>
        <taxon>Dryococelus</taxon>
    </lineage>
</organism>
<proteinExistence type="predicted"/>
<feature type="compositionally biased region" description="Basic residues" evidence="1">
    <location>
        <begin position="475"/>
        <end position="488"/>
    </location>
</feature>
<reference evidence="2 3" key="1">
    <citation type="submission" date="2023-02" db="EMBL/GenBank/DDBJ databases">
        <title>LHISI_Scaffold_Assembly.</title>
        <authorList>
            <person name="Stuart O.P."/>
            <person name="Cleave R."/>
            <person name="Magrath M.J.L."/>
            <person name="Mikheyev A.S."/>
        </authorList>
    </citation>
    <scope>NUCLEOTIDE SEQUENCE [LARGE SCALE GENOMIC DNA]</scope>
    <source>
        <strain evidence="2">Daus_M_001</strain>
        <tissue evidence="2">Leg muscle</tissue>
    </source>
</reference>
<evidence type="ECO:0000313" key="3">
    <source>
        <dbReference type="Proteomes" id="UP001159363"/>
    </source>
</evidence>
<feature type="region of interest" description="Disordered" evidence="1">
    <location>
        <begin position="460"/>
        <end position="488"/>
    </location>
</feature>
<protein>
    <submittedName>
        <fullName evidence="2">Uncharacterized protein</fullName>
    </submittedName>
</protein>
<evidence type="ECO:0000313" key="2">
    <source>
        <dbReference type="EMBL" id="KAJ8881220.1"/>
    </source>
</evidence>